<evidence type="ECO:0000256" key="1">
    <source>
        <dbReference type="ARBA" id="ARBA00022737"/>
    </source>
</evidence>
<evidence type="ECO:0008006" key="6">
    <source>
        <dbReference type="Google" id="ProtNLM"/>
    </source>
</evidence>
<name>A0ABR3U0T6_9PEZI</name>
<keyword evidence="1" id="KW-0677">Repeat</keyword>
<feature type="domain" description="DUF7708" evidence="2">
    <location>
        <begin position="82"/>
        <end position="182"/>
    </location>
</feature>
<sequence length="746" mass="83811">MAGALPNGSVIHIHTPSQLAADKHRDPLKQAVAKAKGAFSRLPNGDQVFQKCINSPFSIVEAVEEIQASQKGRKSAKVFEGLQKYTSWLQHLSPVVEVAVQTQAGVACPVWAPLKFVLQVVHDNSRASEEIARLLETLDGCVRKIQLFGELGLDPTLQVPLLELFTDVVDFSVKALDYFGRRGAQEATLRRKNLKIECEKWLKPSALKDEHDRRLQSKAQGTCEWIQRNQTFLHWRDLQASTTPEKLLLISGTHGCGKSVLASAITEQFKNEGRRTLFFYFWSGDTNRQKADQVARSFLAQLLRYDPGDQVCGTIAGLRDEEGQPSSRSLWRTLKSALQIEPIPTLCVLDGIDEASEQKEILANLSDLLEDVPNAKCLMLGRPQVFEALPPLISERKWFLAMNSILTQQDIDTFINQELGKVGLIQGAGLQQAAFDTLQKNSSGMFLWVRLMISDLEKSCSKFELEERLKSVPQSLEDAYRLLFTRIGQRLDAREVRKAQTTLALIIAARRPLHIEELAYAVALWMRSNSKATTIPLEDFLPIDSGKSILRGCEDMVSISSGTVHLNHTSVMEFLCRDQIQWTGPKDEHLAGFCVHIPEAHGLFASLCLDYMDLKDLGCPMKELETLTDLRQKHPFVEYASYSFFFHVDRSSEGFLGVADKLKCIAASTHLISWIEHAAFAWVENDILETQASDDDYVEDSRQGWQGLIDSDDELRHSVITQLHHAQDEHLGSIFVEDQFSTTEPL</sequence>
<dbReference type="PANTHER" id="PTHR10039:SF17">
    <property type="entry name" value="FUNGAL STAND N-TERMINAL GOODBYE DOMAIN-CONTAINING PROTEIN-RELATED"/>
    <property type="match status" value="1"/>
</dbReference>
<dbReference type="Proteomes" id="UP001521184">
    <property type="component" value="Unassembled WGS sequence"/>
</dbReference>
<reference evidence="4 5" key="1">
    <citation type="journal article" date="2023" name="Plant Dis.">
        <title>First Report of Diplodia intermedia Causing Canker and Dieback Diseases on Apple Trees in Canada.</title>
        <authorList>
            <person name="Ellouze W."/>
            <person name="Ilyukhin E."/>
            <person name="Sulman M."/>
            <person name="Ali S."/>
        </authorList>
    </citation>
    <scope>NUCLEOTIDE SEQUENCE [LARGE SCALE GENOMIC DNA]</scope>
    <source>
        <strain evidence="4 5">M45-28</strain>
    </source>
</reference>
<evidence type="ECO:0000259" key="2">
    <source>
        <dbReference type="Pfam" id="PF24809"/>
    </source>
</evidence>
<dbReference type="Pfam" id="PF24883">
    <property type="entry name" value="NPHP3_N"/>
    <property type="match status" value="1"/>
</dbReference>
<dbReference type="Gene3D" id="3.40.50.300">
    <property type="entry name" value="P-loop containing nucleotide triphosphate hydrolases"/>
    <property type="match status" value="1"/>
</dbReference>
<dbReference type="EMBL" id="JAKEKT020000008">
    <property type="protein sequence ID" value="KAL1648702.1"/>
    <property type="molecule type" value="Genomic_DNA"/>
</dbReference>
<dbReference type="InterPro" id="IPR056884">
    <property type="entry name" value="NPHP3-like_N"/>
</dbReference>
<dbReference type="SUPFAM" id="SSF52540">
    <property type="entry name" value="P-loop containing nucleoside triphosphate hydrolases"/>
    <property type="match status" value="1"/>
</dbReference>
<dbReference type="PANTHER" id="PTHR10039">
    <property type="entry name" value="AMELOGENIN"/>
    <property type="match status" value="1"/>
</dbReference>
<comment type="caution">
    <text evidence="4">The sequence shown here is derived from an EMBL/GenBank/DDBJ whole genome shotgun (WGS) entry which is preliminary data.</text>
</comment>
<feature type="domain" description="Nephrocystin 3-like N-terminal" evidence="3">
    <location>
        <begin position="221"/>
        <end position="381"/>
    </location>
</feature>
<evidence type="ECO:0000313" key="5">
    <source>
        <dbReference type="Proteomes" id="UP001521184"/>
    </source>
</evidence>
<dbReference type="Pfam" id="PF24809">
    <property type="entry name" value="DUF7708"/>
    <property type="match status" value="1"/>
</dbReference>
<organism evidence="4 5">
    <name type="scientific">Diplodia intermedia</name>
    <dbReference type="NCBI Taxonomy" id="856260"/>
    <lineage>
        <taxon>Eukaryota</taxon>
        <taxon>Fungi</taxon>
        <taxon>Dikarya</taxon>
        <taxon>Ascomycota</taxon>
        <taxon>Pezizomycotina</taxon>
        <taxon>Dothideomycetes</taxon>
        <taxon>Dothideomycetes incertae sedis</taxon>
        <taxon>Botryosphaeriales</taxon>
        <taxon>Botryosphaeriaceae</taxon>
        <taxon>Diplodia</taxon>
    </lineage>
</organism>
<proteinExistence type="predicted"/>
<dbReference type="InterPro" id="IPR027417">
    <property type="entry name" value="P-loop_NTPase"/>
</dbReference>
<gene>
    <name evidence="4" type="ORF">SLS58_001876</name>
</gene>
<evidence type="ECO:0000259" key="3">
    <source>
        <dbReference type="Pfam" id="PF24883"/>
    </source>
</evidence>
<protein>
    <recommendedName>
        <fullName evidence="6">NACHT domain-containing protein</fullName>
    </recommendedName>
</protein>
<accession>A0ABR3U0T6</accession>
<dbReference type="InterPro" id="IPR056125">
    <property type="entry name" value="DUF7708"/>
</dbReference>
<evidence type="ECO:0000313" key="4">
    <source>
        <dbReference type="EMBL" id="KAL1648702.1"/>
    </source>
</evidence>
<keyword evidence="5" id="KW-1185">Reference proteome</keyword>